<organism evidence="2 3">
    <name type="scientific">Candidatus Giovannonibacteria bacterium RIFCSPHIGHO2_02_43_13</name>
    <dbReference type="NCBI Taxonomy" id="1798330"/>
    <lineage>
        <taxon>Bacteria</taxon>
        <taxon>Candidatus Giovannoniibacteriota</taxon>
    </lineage>
</organism>
<dbReference type="EMBL" id="MFHI01000008">
    <property type="protein sequence ID" value="OGF79237.1"/>
    <property type="molecule type" value="Genomic_DNA"/>
</dbReference>
<dbReference type="AlphaFoldDB" id="A0A1F5WUA7"/>
<sequence>MKNLPTIIIILAIIGVGIWWYQQSSNEVVQISPAVGGPTLEMVERIKKIHIDTAFFSDQQFLSLSESPALDVSGLTTGRPNPFLSLKKTIIGAPPKR</sequence>
<keyword evidence="1" id="KW-1133">Transmembrane helix</keyword>
<gene>
    <name evidence="2" type="ORF">A2W54_02030</name>
</gene>
<comment type="caution">
    <text evidence="2">The sequence shown here is derived from an EMBL/GenBank/DDBJ whole genome shotgun (WGS) entry which is preliminary data.</text>
</comment>
<name>A0A1F5WUA7_9BACT</name>
<evidence type="ECO:0000313" key="3">
    <source>
        <dbReference type="Proteomes" id="UP000178425"/>
    </source>
</evidence>
<keyword evidence="1" id="KW-0812">Transmembrane</keyword>
<protein>
    <submittedName>
        <fullName evidence="2">Uncharacterized protein</fullName>
    </submittedName>
</protein>
<feature type="transmembrane region" description="Helical" evidence="1">
    <location>
        <begin position="6"/>
        <end position="22"/>
    </location>
</feature>
<proteinExistence type="predicted"/>
<accession>A0A1F5WUA7</accession>
<reference evidence="2 3" key="1">
    <citation type="journal article" date="2016" name="Nat. Commun.">
        <title>Thousands of microbial genomes shed light on interconnected biogeochemical processes in an aquifer system.</title>
        <authorList>
            <person name="Anantharaman K."/>
            <person name="Brown C.T."/>
            <person name="Hug L.A."/>
            <person name="Sharon I."/>
            <person name="Castelle C.J."/>
            <person name="Probst A.J."/>
            <person name="Thomas B.C."/>
            <person name="Singh A."/>
            <person name="Wilkins M.J."/>
            <person name="Karaoz U."/>
            <person name="Brodie E.L."/>
            <person name="Williams K.H."/>
            <person name="Hubbard S.S."/>
            <person name="Banfield J.F."/>
        </authorList>
    </citation>
    <scope>NUCLEOTIDE SEQUENCE [LARGE SCALE GENOMIC DNA]</scope>
</reference>
<evidence type="ECO:0000313" key="2">
    <source>
        <dbReference type="EMBL" id="OGF79237.1"/>
    </source>
</evidence>
<keyword evidence="1" id="KW-0472">Membrane</keyword>
<evidence type="ECO:0000256" key="1">
    <source>
        <dbReference type="SAM" id="Phobius"/>
    </source>
</evidence>
<dbReference type="Proteomes" id="UP000178425">
    <property type="component" value="Unassembled WGS sequence"/>
</dbReference>